<keyword evidence="1" id="KW-1133">Transmembrane helix</keyword>
<evidence type="ECO:0000313" key="2">
    <source>
        <dbReference type="EMBL" id="EKD24779.1"/>
    </source>
</evidence>
<reference evidence="2" key="1">
    <citation type="journal article" date="2012" name="Science">
        <title>Fermentation, hydrogen, and sulfur metabolism in multiple uncultivated bacterial phyla.</title>
        <authorList>
            <person name="Wrighton K.C."/>
            <person name="Thomas B.C."/>
            <person name="Sharon I."/>
            <person name="Miller C.S."/>
            <person name="Castelle C.J."/>
            <person name="VerBerkmoes N.C."/>
            <person name="Wilkins M.J."/>
            <person name="Hettich R.L."/>
            <person name="Lipton M.S."/>
            <person name="Williams K.H."/>
            <person name="Long P.E."/>
            <person name="Banfield J.F."/>
        </authorList>
    </citation>
    <scope>NUCLEOTIDE SEQUENCE [LARGE SCALE GENOMIC DNA]</scope>
</reference>
<proteinExistence type="predicted"/>
<dbReference type="AlphaFoldDB" id="K1YHD2"/>
<accession>K1YHD2</accession>
<feature type="transmembrane region" description="Helical" evidence="1">
    <location>
        <begin position="147"/>
        <end position="166"/>
    </location>
</feature>
<dbReference type="EMBL" id="AMFJ01036165">
    <property type="protein sequence ID" value="EKD24779.1"/>
    <property type="molecule type" value="Genomic_DNA"/>
</dbReference>
<sequence length="167" mass="18568">MNWLRLLSIKFNCPVKELASIHALSAGFAPVKLSIAAVSIWMLSLVVISVAPVFQSVSNWAYTVLVPSPVESIHAFPVEKDCRSDRVPPVLSFINLIFISQSPVMLRVAPVDVTNKSSLLTTNDQEPYQAIAKSVKWSVVNTIPFCHQLYITFVILWVSQVIPLSFE</sequence>
<organism evidence="2">
    <name type="scientific">uncultured bacterium</name>
    <name type="common">gcode 4</name>
    <dbReference type="NCBI Taxonomy" id="1234023"/>
    <lineage>
        <taxon>Bacteria</taxon>
        <taxon>environmental samples</taxon>
    </lineage>
</organism>
<protein>
    <submittedName>
        <fullName evidence="2">Uncharacterized protein</fullName>
    </submittedName>
</protein>
<feature type="transmembrane region" description="Helical" evidence="1">
    <location>
        <begin position="33"/>
        <end position="54"/>
    </location>
</feature>
<name>K1YHD2_9BACT</name>
<comment type="caution">
    <text evidence="2">The sequence shown here is derived from an EMBL/GenBank/DDBJ whole genome shotgun (WGS) entry which is preliminary data.</text>
</comment>
<evidence type="ECO:0000256" key="1">
    <source>
        <dbReference type="SAM" id="Phobius"/>
    </source>
</evidence>
<gene>
    <name evidence="2" type="ORF">ACD_80C00158G0003</name>
</gene>
<keyword evidence="1" id="KW-0812">Transmembrane</keyword>
<keyword evidence="1" id="KW-0472">Membrane</keyword>